<feature type="domain" description="Transcription regulator PadR C-terminal" evidence="2">
    <location>
        <begin position="95"/>
        <end position="173"/>
    </location>
</feature>
<dbReference type="SUPFAM" id="SSF46785">
    <property type="entry name" value="Winged helix' DNA-binding domain"/>
    <property type="match status" value="1"/>
</dbReference>
<feature type="domain" description="Transcription regulator PadR N-terminal" evidence="1">
    <location>
        <begin position="9"/>
        <end position="81"/>
    </location>
</feature>
<name>A0ABY8B2Z6_9BACL</name>
<dbReference type="Gene3D" id="1.10.10.10">
    <property type="entry name" value="Winged helix-like DNA-binding domain superfamily/Winged helix DNA-binding domain"/>
    <property type="match status" value="1"/>
</dbReference>
<protein>
    <submittedName>
        <fullName evidence="3">PadR family transcriptional regulator</fullName>
    </submittedName>
</protein>
<evidence type="ECO:0000259" key="2">
    <source>
        <dbReference type="Pfam" id="PF10400"/>
    </source>
</evidence>
<dbReference type="InterPro" id="IPR005149">
    <property type="entry name" value="Tscrpt_reg_PadR_N"/>
</dbReference>
<gene>
    <name evidence="3" type="ORF">OE059_06580</name>
</gene>
<dbReference type="EMBL" id="CP109617">
    <property type="protein sequence ID" value="WED56514.1"/>
    <property type="molecule type" value="Genomic_DNA"/>
</dbReference>
<dbReference type="InterPro" id="IPR018309">
    <property type="entry name" value="Tscrpt_reg_PadR_C"/>
</dbReference>
<dbReference type="Pfam" id="PF10400">
    <property type="entry name" value="Vir_act_alpha_C"/>
    <property type="match status" value="1"/>
</dbReference>
<dbReference type="PANTHER" id="PTHR43252">
    <property type="entry name" value="TRANSCRIPTIONAL REGULATOR YQJI"/>
    <property type="match status" value="1"/>
</dbReference>
<dbReference type="Proteomes" id="UP001219957">
    <property type="component" value="Chromosome"/>
</dbReference>
<reference evidence="3 4" key="1">
    <citation type="submission" date="2022-10" db="EMBL/GenBank/DDBJ databases">
        <title>Complete genome sequence of Exiguobacterium profundum TSS-3 isolated from an extremely saline-alkaline spring located in Ixtapa, Chiapas-Mexico.</title>
        <authorList>
            <person name="Rincon-Rosales R."/>
            <person name="Rogel M.A."/>
            <person name="Rincon-Molina C.I."/>
            <person name="Guerrero G."/>
            <person name="Manzano-Gomez L.A."/>
            <person name="Lopez-Lopez A."/>
            <person name="Rincon Molina F.A."/>
            <person name="Martinez-Romero E."/>
        </authorList>
    </citation>
    <scope>NUCLEOTIDE SEQUENCE [LARGE SCALE GENOMIC DNA]</scope>
    <source>
        <strain evidence="3 4">TSS-3</strain>
    </source>
</reference>
<sequence length="182" mass="21381">MDMALRHALLGLLTHQPATGYALNATFKAQMIHFWNAHHTQIYRELLKMEEEALVSAEHVSQQELPDKKIYSITDQGREELINWLRQPTSFQPKMKDENLLRVSLLQLLPVEEAVRYIEETKAHHEQVAQQIRLFQEEHQSDEDTLGYLLTSEYAIRMMENYAGWADWAIEQIQARNEKHVT</sequence>
<accession>A0ABY8B2Z6</accession>
<dbReference type="InterPro" id="IPR036390">
    <property type="entry name" value="WH_DNA-bd_sf"/>
</dbReference>
<evidence type="ECO:0000259" key="1">
    <source>
        <dbReference type="Pfam" id="PF03551"/>
    </source>
</evidence>
<dbReference type="PANTHER" id="PTHR43252:SF6">
    <property type="entry name" value="NEGATIVE TRANSCRIPTION REGULATOR PADR"/>
    <property type="match status" value="1"/>
</dbReference>
<evidence type="ECO:0000313" key="3">
    <source>
        <dbReference type="EMBL" id="WED56514.1"/>
    </source>
</evidence>
<dbReference type="Pfam" id="PF03551">
    <property type="entry name" value="PadR"/>
    <property type="match status" value="1"/>
</dbReference>
<dbReference type="InterPro" id="IPR036388">
    <property type="entry name" value="WH-like_DNA-bd_sf"/>
</dbReference>
<dbReference type="RefSeq" id="WP_082131999.1">
    <property type="nucleotide sequence ID" value="NZ_CP109617.1"/>
</dbReference>
<keyword evidence="4" id="KW-1185">Reference proteome</keyword>
<proteinExistence type="predicted"/>
<organism evidence="3 4">
    <name type="scientific">Exiguobacterium profundum</name>
    <dbReference type="NCBI Taxonomy" id="307643"/>
    <lineage>
        <taxon>Bacteria</taxon>
        <taxon>Bacillati</taxon>
        <taxon>Bacillota</taxon>
        <taxon>Bacilli</taxon>
        <taxon>Bacillales</taxon>
        <taxon>Bacillales Family XII. Incertae Sedis</taxon>
        <taxon>Exiguobacterium</taxon>
    </lineage>
</organism>
<evidence type="ECO:0000313" key="4">
    <source>
        <dbReference type="Proteomes" id="UP001219957"/>
    </source>
</evidence>